<protein>
    <recommendedName>
        <fullName evidence="5">Penicillin-binding protein</fullName>
    </recommendedName>
</protein>
<reference evidence="3" key="2">
    <citation type="submission" date="2023-10" db="EMBL/GenBank/DDBJ databases">
        <authorList>
            <person name="Khurajog B."/>
        </authorList>
    </citation>
    <scope>NUCLEOTIDE SEQUENCE</scope>
    <source>
        <strain evidence="3">BF9</strain>
    </source>
</reference>
<name>A0AAW8YG71_PEDAC</name>
<feature type="transmembrane region" description="Helical" evidence="2">
    <location>
        <begin position="15"/>
        <end position="33"/>
    </location>
</feature>
<accession>A0AAW8YG71</accession>
<keyword evidence="2" id="KW-1133">Transmembrane helix</keyword>
<organism evidence="3 4">
    <name type="scientific">Pediococcus acidilactici</name>
    <dbReference type="NCBI Taxonomy" id="1254"/>
    <lineage>
        <taxon>Bacteria</taxon>
        <taxon>Bacillati</taxon>
        <taxon>Bacillota</taxon>
        <taxon>Bacilli</taxon>
        <taxon>Lactobacillales</taxon>
        <taxon>Lactobacillaceae</taxon>
        <taxon>Pediococcus</taxon>
        <taxon>Pediococcus acidilactici group</taxon>
    </lineage>
</organism>
<dbReference type="SUPFAM" id="SSF56601">
    <property type="entry name" value="beta-lactamase/transpeptidase-like"/>
    <property type="match status" value="1"/>
</dbReference>
<keyword evidence="2" id="KW-0472">Membrane</keyword>
<evidence type="ECO:0000256" key="2">
    <source>
        <dbReference type="SAM" id="Phobius"/>
    </source>
</evidence>
<proteinExistence type="predicted"/>
<dbReference type="Proteomes" id="UP001280897">
    <property type="component" value="Unassembled WGS sequence"/>
</dbReference>
<dbReference type="GeneID" id="57366291"/>
<dbReference type="Gene3D" id="3.40.710.10">
    <property type="entry name" value="DD-peptidase/beta-lactamase superfamily"/>
    <property type="match status" value="1"/>
</dbReference>
<dbReference type="RefSeq" id="WP_160185661.1">
    <property type="nucleotide sequence ID" value="NZ_CP053421.1"/>
</dbReference>
<sequence>MNQNWQKPSPKLNWVRFYSIVTILVLVTSVAGLEMLRVSAHQEVAQSQSQRGPVNKKGSAKHQPATNPQVPMKKAVNKATAKGFAEQLRPFLANTNAKVAVAVYSKRDHQLYEATNTKQNTFPSASIIKTDLLVELLHQRHQKASALTTGEQNATVQMIENSDNNAATSIYNDIGSARGLGQLFNNLKMTNSTALASGWALTPTTPRDQIKVLNKIFYENGYISNKSKAYTKNLMANVADDQDWGISAGSKYAWLKNGWKQMPNGHWIVNSIGYLGKGDNSCTIAIMSEDNPSLESGEALLEKLSQQVGVQLKIAGAERKV</sequence>
<gene>
    <name evidence="3" type="ORF">R0G89_07105</name>
</gene>
<dbReference type="GO" id="GO:0046677">
    <property type="term" value="P:response to antibiotic"/>
    <property type="evidence" value="ECO:0007669"/>
    <property type="project" value="InterPro"/>
</dbReference>
<dbReference type="EMBL" id="JAWJAV010000004">
    <property type="protein sequence ID" value="MDV2621500.1"/>
    <property type="molecule type" value="Genomic_DNA"/>
</dbReference>
<feature type="region of interest" description="Disordered" evidence="1">
    <location>
        <begin position="44"/>
        <end position="73"/>
    </location>
</feature>
<dbReference type="AlphaFoldDB" id="A0AAW8YG71"/>
<dbReference type="InterPro" id="IPR012338">
    <property type="entry name" value="Beta-lactam/transpept-like"/>
</dbReference>
<comment type="caution">
    <text evidence="3">The sequence shown here is derived from an EMBL/GenBank/DDBJ whole genome shotgun (WGS) entry which is preliminary data.</text>
</comment>
<evidence type="ECO:0000313" key="3">
    <source>
        <dbReference type="EMBL" id="MDV2621500.1"/>
    </source>
</evidence>
<dbReference type="InterPro" id="IPR000871">
    <property type="entry name" value="Beta-lactam_class-A"/>
</dbReference>
<dbReference type="PANTHER" id="PTHR35333">
    <property type="entry name" value="BETA-LACTAMASE"/>
    <property type="match status" value="1"/>
</dbReference>
<evidence type="ECO:0008006" key="5">
    <source>
        <dbReference type="Google" id="ProtNLM"/>
    </source>
</evidence>
<evidence type="ECO:0000256" key="1">
    <source>
        <dbReference type="SAM" id="MobiDB-lite"/>
    </source>
</evidence>
<dbReference type="PANTHER" id="PTHR35333:SF3">
    <property type="entry name" value="BETA-LACTAMASE-TYPE TRANSPEPTIDASE FOLD CONTAINING PROTEIN"/>
    <property type="match status" value="1"/>
</dbReference>
<keyword evidence="2" id="KW-0812">Transmembrane</keyword>
<dbReference type="GO" id="GO:0008800">
    <property type="term" value="F:beta-lactamase activity"/>
    <property type="evidence" value="ECO:0007669"/>
    <property type="project" value="InterPro"/>
</dbReference>
<evidence type="ECO:0000313" key="4">
    <source>
        <dbReference type="Proteomes" id="UP001280897"/>
    </source>
</evidence>
<reference evidence="3" key="1">
    <citation type="journal article" date="2023" name="PeerJ">
        <title>Selection and evaluation of lactic acid bacteria from chicken feces in Thailand as potential probiotics.</title>
        <authorList>
            <person name="Khurajog B."/>
            <person name="Disastra Y."/>
            <person name="Lawwyne L.D."/>
            <person name="Sirichokchatchawan W."/>
            <person name="Niyomtham W."/>
            <person name="Yindee J."/>
            <person name="Hampson D.J."/>
            <person name="Prapasarakul N."/>
        </authorList>
    </citation>
    <scope>NUCLEOTIDE SEQUENCE</scope>
    <source>
        <strain evidence="3">BF9</strain>
    </source>
</reference>
<dbReference type="GO" id="GO:0030655">
    <property type="term" value="P:beta-lactam antibiotic catabolic process"/>
    <property type="evidence" value="ECO:0007669"/>
    <property type="project" value="InterPro"/>
</dbReference>